<dbReference type="AlphaFoldDB" id="A0A8K0JW79"/>
<dbReference type="InterPro" id="IPR015943">
    <property type="entry name" value="WD40/YVTN_repeat-like_dom_sf"/>
</dbReference>
<gene>
    <name evidence="7" type="ORF">FFLO_00411</name>
</gene>
<accession>A0A8K0JW79</accession>
<evidence type="ECO:0000256" key="6">
    <source>
        <dbReference type="SAM" id="MobiDB-lite"/>
    </source>
</evidence>
<feature type="region of interest" description="Disordered" evidence="6">
    <location>
        <begin position="465"/>
        <end position="489"/>
    </location>
</feature>
<evidence type="ECO:0000256" key="1">
    <source>
        <dbReference type="ARBA" id="ARBA00010143"/>
    </source>
</evidence>
<feature type="region of interest" description="Disordered" evidence="6">
    <location>
        <begin position="1"/>
        <end position="43"/>
    </location>
</feature>
<proteinExistence type="inferred from homology"/>
<keyword evidence="5" id="KW-0539">Nucleus</keyword>
<dbReference type="PROSITE" id="PS50082">
    <property type="entry name" value="WD_REPEATS_2"/>
    <property type="match status" value="1"/>
</dbReference>
<keyword evidence="5" id="KW-0698">rRNA processing</keyword>
<feature type="compositionally biased region" description="Low complexity" evidence="6">
    <location>
        <begin position="21"/>
        <end position="43"/>
    </location>
</feature>
<dbReference type="PROSITE" id="PS50294">
    <property type="entry name" value="WD_REPEATS_REGION"/>
    <property type="match status" value="1"/>
</dbReference>
<dbReference type="GO" id="GO:0120330">
    <property type="term" value="C:rixosome complex"/>
    <property type="evidence" value="ECO:0007669"/>
    <property type="project" value="UniProtKB-UniRule"/>
</dbReference>
<keyword evidence="8" id="KW-1185">Reference proteome</keyword>
<dbReference type="OrthoDB" id="756370at2759"/>
<comment type="similarity">
    <text evidence="1 5">Belongs to the WD repeat IPI3/WDR18 family.</text>
</comment>
<keyword evidence="3" id="KW-0677">Repeat</keyword>
<dbReference type="SUPFAM" id="SSF50978">
    <property type="entry name" value="WD40 repeat-like"/>
    <property type="match status" value="1"/>
</dbReference>
<dbReference type="GO" id="GO:0006261">
    <property type="term" value="P:DNA-templated DNA replication"/>
    <property type="evidence" value="ECO:0007669"/>
    <property type="project" value="TreeGrafter"/>
</dbReference>
<sequence>MSAPQEVILSTSSLSPYPFQPSASSKPTTSTSTNTQTNSPSSITLHDLQSSTQIHSFKPSNCLSNNVGVVPSRQGQGGGVFVSQENKALLCFWAWQKDQIQSRIHLPEKLSCFTVSPNGLWAAGGSSTGHLYLWEIASGLLLSSFDAHYRSILTLTFSPTSQLLISSSEDSSTFVWSVTRLVDNDPRLMNALPEPWGALEGHSLAVVCVGVGKGGGPAGVEGRVWTGSMDGTVKIWAHNPPTLLTTFKLPPSQFPTALTIDPLERSFHIGTQTGDIHHVRLYRRRREIGRREEDEAVYGNQAVADASVAVGGGGVGGEEILVVDGEAREKGKGSISLGVPITTLALSSTQAQLVSGTASGQIHVHALPSHQHLRTINTHAGSAITHLSIISRPPDLVGHLSLGNYAEMGTKEEGWPVIEVKPFERMRVGKKERDEQEVGILLGQKSQFDVLDEFDIDDDDASEEYAWTRPTGSNGAQGTGNGEEQQGKIDDLQAEVVKLQAQLKRAKEINDEMWKGVVKRSFDVESAGPKGGDVEME</sequence>
<dbReference type="EMBL" id="JABELV010000005">
    <property type="protein sequence ID" value="KAG7575247.1"/>
    <property type="molecule type" value="Genomic_DNA"/>
</dbReference>
<dbReference type="GO" id="GO:0005656">
    <property type="term" value="C:nuclear pre-replicative complex"/>
    <property type="evidence" value="ECO:0007669"/>
    <property type="project" value="TreeGrafter"/>
</dbReference>
<comment type="subcellular location">
    <subcellularLocation>
        <location evidence="5">Nucleus</location>
    </subcellularLocation>
</comment>
<feature type="repeat" description="WD" evidence="4">
    <location>
        <begin position="145"/>
        <end position="178"/>
    </location>
</feature>
<dbReference type="Gene3D" id="2.130.10.10">
    <property type="entry name" value="YVTN repeat-like/Quinoprotein amine dehydrogenase"/>
    <property type="match status" value="2"/>
</dbReference>
<dbReference type="InterPro" id="IPR045227">
    <property type="entry name" value="WDR18/Ipi3/RID3"/>
</dbReference>
<dbReference type="InterPro" id="IPR001680">
    <property type="entry name" value="WD40_rpt"/>
</dbReference>
<evidence type="ECO:0000256" key="2">
    <source>
        <dbReference type="ARBA" id="ARBA00022574"/>
    </source>
</evidence>
<dbReference type="PANTHER" id="PTHR18763:SF0">
    <property type="entry name" value="WD REPEAT-CONTAINING PROTEIN 18"/>
    <property type="match status" value="1"/>
</dbReference>
<organism evidence="7 8">
    <name type="scientific">Filobasidium floriforme</name>
    <dbReference type="NCBI Taxonomy" id="5210"/>
    <lineage>
        <taxon>Eukaryota</taxon>
        <taxon>Fungi</taxon>
        <taxon>Dikarya</taxon>
        <taxon>Basidiomycota</taxon>
        <taxon>Agaricomycotina</taxon>
        <taxon>Tremellomycetes</taxon>
        <taxon>Filobasidiales</taxon>
        <taxon>Filobasidiaceae</taxon>
        <taxon>Filobasidium</taxon>
    </lineage>
</organism>
<comment type="subunit">
    <text evidence="5">Component of the RIX1 complex, composed of IPI1, RIX1/IPI2 and IPI3 in a 1:2:2 stoichiometry. The complex interacts (via RIX1) with MDN1 (via its hexameric AAA ATPase ring) and the pre-60S ribosome particles.</text>
</comment>
<keyword evidence="2 4" id="KW-0853">WD repeat</keyword>
<evidence type="ECO:0000313" key="8">
    <source>
        <dbReference type="Proteomes" id="UP000812966"/>
    </source>
</evidence>
<dbReference type="PANTHER" id="PTHR18763">
    <property type="entry name" value="WD-REPEAT PROTEIN 18"/>
    <property type="match status" value="1"/>
</dbReference>
<evidence type="ECO:0000256" key="5">
    <source>
        <dbReference type="RuleBase" id="RU369067"/>
    </source>
</evidence>
<comment type="caution">
    <text evidence="7">The sequence shown here is derived from an EMBL/GenBank/DDBJ whole genome shotgun (WGS) entry which is preliminary data.</text>
</comment>
<evidence type="ECO:0000313" key="7">
    <source>
        <dbReference type="EMBL" id="KAG7575247.1"/>
    </source>
</evidence>
<protein>
    <recommendedName>
        <fullName evidence="5">Pre-rRNA-processing protein IPI3</fullName>
    </recommendedName>
</protein>
<name>A0A8K0JW79_9TREE</name>
<reference evidence="7" key="1">
    <citation type="submission" date="2020-04" db="EMBL/GenBank/DDBJ databases">
        <title>Analysis of mating type loci in Filobasidium floriforme.</title>
        <authorList>
            <person name="Nowrousian M."/>
        </authorList>
    </citation>
    <scope>NUCLEOTIDE SEQUENCE</scope>
    <source>
        <strain evidence="7">CBS 6242</strain>
    </source>
</reference>
<dbReference type="Proteomes" id="UP000812966">
    <property type="component" value="Unassembled WGS sequence"/>
</dbReference>
<evidence type="ECO:0000256" key="3">
    <source>
        <dbReference type="ARBA" id="ARBA00022737"/>
    </source>
</evidence>
<dbReference type="SMART" id="SM00320">
    <property type="entry name" value="WD40"/>
    <property type="match status" value="4"/>
</dbReference>
<dbReference type="InterPro" id="IPR036322">
    <property type="entry name" value="WD40_repeat_dom_sf"/>
</dbReference>
<evidence type="ECO:0000256" key="4">
    <source>
        <dbReference type="PROSITE-ProRule" id="PRU00221"/>
    </source>
</evidence>
<dbReference type="GO" id="GO:0006364">
    <property type="term" value="P:rRNA processing"/>
    <property type="evidence" value="ECO:0007669"/>
    <property type="project" value="UniProtKB-UniRule"/>
</dbReference>
<dbReference type="Pfam" id="PF00400">
    <property type="entry name" value="WD40"/>
    <property type="match status" value="1"/>
</dbReference>
<comment type="function">
    <text evidence="5">Component of the RIX1 complex required for processing of ITS2 sequences from 35S pre-rRNA.</text>
</comment>